<gene>
    <name evidence="3" type="ORF">DCAR_0934571</name>
</gene>
<dbReference type="AlphaFoldDB" id="A0AAF1BEF6"/>
<feature type="transmembrane region" description="Helical" evidence="1">
    <location>
        <begin position="209"/>
        <end position="231"/>
    </location>
</feature>
<reference evidence="3" key="2">
    <citation type="submission" date="2022-03" db="EMBL/GenBank/DDBJ databases">
        <title>Draft title - Genomic analysis of global carrot germplasm unveils the trajectory of domestication and the origin of high carotenoid orange carrot.</title>
        <authorList>
            <person name="Iorizzo M."/>
            <person name="Ellison S."/>
            <person name="Senalik D."/>
            <person name="Macko-Podgorni A."/>
            <person name="Grzebelus D."/>
            <person name="Bostan H."/>
            <person name="Rolling W."/>
            <person name="Curaba J."/>
            <person name="Simon P."/>
        </authorList>
    </citation>
    <scope>NUCLEOTIDE SEQUENCE</scope>
    <source>
        <tissue evidence="3">Leaf</tissue>
    </source>
</reference>
<evidence type="ECO:0000313" key="3">
    <source>
        <dbReference type="EMBL" id="WOH15038.1"/>
    </source>
</evidence>
<dbReference type="PANTHER" id="PTHR10775:SF182">
    <property type="entry name" value="TRANSPOSON, EN_SPM-LIKE, TRANSPOSASE-ASSOCIATED DOMAIN PROTEIN-RELATED"/>
    <property type="match status" value="1"/>
</dbReference>
<dbReference type="Pfam" id="PF13960">
    <property type="entry name" value="DUF4218"/>
    <property type="match status" value="1"/>
</dbReference>
<dbReference type="InterPro" id="IPR025452">
    <property type="entry name" value="DUF4218"/>
</dbReference>
<proteinExistence type="predicted"/>
<dbReference type="EMBL" id="CP093351">
    <property type="protein sequence ID" value="WOH15038.1"/>
    <property type="molecule type" value="Genomic_DNA"/>
</dbReference>
<organism evidence="3 4">
    <name type="scientific">Daucus carota subsp. sativus</name>
    <name type="common">Carrot</name>
    <dbReference type="NCBI Taxonomy" id="79200"/>
    <lineage>
        <taxon>Eukaryota</taxon>
        <taxon>Viridiplantae</taxon>
        <taxon>Streptophyta</taxon>
        <taxon>Embryophyta</taxon>
        <taxon>Tracheophyta</taxon>
        <taxon>Spermatophyta</taxon>
        <taxon>Magnoliopsida</taxon>
        <taxon>eudicotyledons</taxon>
        <taxon>Gunneridae</taxon>
        <taxon>Pentapetalae</taxon>
        <taxon>asterids</taxon>
        <taxon>campanulids</taxon>
        <taxon>Apiales</taxon>
        <taxon>Apiaceae</taxon>
        <taxon>Apioideae</taxon>
        <taxon>Scandiceae</taxon>
        <taxon>Daucinae</taxon>
        <taxon>Daucus</taxon>
        <taxon>Daucus sect. Daucus</taxon>
    </lineage>
</organism>
<dbReference type="Proteomes" id="UP000077755">
    <property type="component" value="Chromosome 9"/>
</dbReference>
<evidence type="ECO:0000313" key="4">
    <source>
        <dbReference type="Proteomes" id="UP000077755"/>
    </source>
</evidence>
<accession>A0AAF1BEF6</accession>
<feature type="domain" description="DUF4218" evidence="2">
    <location>
        <begin position="138"/>
        <end position="180"/>
    </location>
</feature>
<sequence length="239" mass="28225">MIRDLRLDYQKIHACPKDCMLFWAENEKLESCKTCGTSRWKVVDNKNTSVENRDSSKEYKIPAKVLRYFPLKPRLERMFLCSDFSKSMVWHALARNKDGRLRHPSDAQGWNTWLVVLLNYNLPPWLIMKPENLILSIILQEEIIEILCQLEMISPPPPAFFDIMVHLPIHLCKEIEWGGTGALEVDVWNRKISVQTQILRSKQGQTRRIRYICIIYIYIYIYILLVDAYIINYANYVLS</sequence>
<keyword evidence="1" id="KW-0472">Membrane</keyword>
<evidence type="ECO:0000256" key="1">
    <source>
        <dbReference type="SAM" id="Phobius"/>
    </source>
</evidence>
<keyword evidence="4" id="KW-1185">Reference proteome</keyword>
<dbReference type="PANTHER" id="PTHR10775">
    <property type="entry name" value="OS08G0208400 PROTEIN"/>
    <property type="match status" value="1"/>
</dbReference>
<name>A0AAF1BEF6_DAUCS</name>
<keyword evidence="1" id="KW-1133">Transmembrane helix</keyword>
<keyword evidence="1" id="KW-0812">Transmembrane</keyword>
<evidence type="ECO:0000259" key="2">
    <source>
        <dbReference type="Pfam" id="PF13960"/>
    </source>
</evidence>
<reference evidence="3" key="1">
    <citation type="journal article" date="2016" name="Nat. Genet.">
        <title>A high-quality carrot genome assembly provides new insights into carotenoid accumulation and asterid genome evolution.</title>
        <authorList>
            <person name="Iorizzo M."/>
            <person name="Ellison S."/>
            <person name="Senalik D."/>
            <person name="Zeng P."/>
            <person name="Satapoomin P."/>
            <person name="Huang J."/>
            <person name="Bowman M."/>
            <person name="Iovene M."/>
            <person name="Sanseverino W."/>
            <person name="Cavagnaro P."/>
            <person name="Yildiz M."/>
            <person name="Macko-Podgorni A."/>
            <person name="Moranska E."/>
            <person name="Grzebelus E."/>
            <person name="Grzebelus D."/>
            <person name="Ashrafi H."/>
            <person name="Zheng Z."/>
            <person name="Cheng S."/>
            <person name="Spooner D."/>
            <person name="Van Deynze A."/>
            <person name="Simon P."/>
        </authorList>
    </citation>
    <scope>NUCLEOTIDE SEQUENCE</scope>
    <source>
        <tissue evidence="3">Leaf</tissue>
    </source>
</reference>
<protein>
    <recommendedName>
        <fullName evidence="2">DUF4218 domain-containing protein</fullName>
    </recommendedName>
</protein>